<feature type="domain" description="Lin1244/Lin1753-like N-terminal" evidence="2">
    <location>
        <begin position="13"/>
        <end position="106"/>
    </location>
</feature>
<feature type="compositionally biased region" description="Basic and acidic residues" evidence="1">
    <location>
        <begin position="173"/>
        <end position="186"/>
    </location>
</feature>
<comment type="caution">
    <text evidence="3">The sequence shown here is derived from an EMBL/GenBank/DDBJ whole genome shotgun (WGS) entry which is preliminary data.</text>
</comment>
<feature type="region of interest" description="Disordered" evidence="1">
    <location>
        <begin position="269"/>
        <end position="300"/>
    </location>
</feature>
<proteinExistence type="predicted"/>
<dbReference type="AlphaFoldDB" id="A0A855A0W7"/>
<accession>A0A855A0W7</accession>
<evidence type="ECO:0000256" key="1">
    <source>
        <dbReference type="SAM" id="MobiDB-lite"/>
    </source>
</evidence>
<dbReference type="PANTHER" id="PTHR39196:SF1">
    <property type="entry name" value="PRIMOSOME, DNAD SUBUNIT"/>
    <property type="match status" value="1"/>
</dbReference>
<organism evidence="3 4">
    <name type="scientific">[Clostridium] leptum DSM 753</name>
    <dbReference type="NCBI Taxonomy" id="428125"/>
    <lineage>
        <taxon>Bacteria</taxon>
        <taxon>Bacillati</taxon>
        <taxon>Bacillota</taxon>
        <taxon>Clostridia</taxon>
        <taxon>Eubacteriales</taxon>
        <taxon>Oscillospiraceae</taxon>
        <taxon>Oscillospiraceae incertae sedis</taxon>
    </lineage>
</organism>
<gene>
    <name evidence="3" type="ORF">CH238_13990</name>
</gene>
<sequence>MLLSRPTKKGLEYFPLDVGFLRDKKVKLLRAEFGASSVVFVLYVFCRAFEGDGYFLKWDKDECLIAADELKESPAYISEVLQGCLARSLFDQGVYQMFGALTSAGIQRRYLRGCEKRDGIEMIAEYWLLDEEDKNDVPPSILNKLTFFTVSGGKNGINSPGNPVNSPGNPQSKVKESKGKKSKEYNEAAPAEAGDGQEYLVRLPLKDGKNFTIPEADVKQWEELYPLVNVQQELKLMLGWLQGNPQKRKTMAGIKRFIHAWLARAQQNGGKGYGVSSGASKEQPGGEKSVGKVQRHGDYF</sequence>
<feature type="compositionally biased region" description="Low complexity" evidence="1">
    <location>
        <begin position="156"/>
        <end position="172"/>
    </location>
</feature>
<dbReference type="Proteomes" id="UP000220611">
    <property type="component" value="Unassembled WGS sequence"/>
</dbReference>
<reference evidence="3 4" key="1">
    <citation type="submission" date="2017-07" db="EMBL/GenBank/DDBJ databases">
        <title>Prevalence of linear plasmids in Cutibacterium (Propionibacterium) acnes isolates obtained from prostatic tissue.</title>
        <authorList>
            <person name="Davidsson S."/>
            <person name="Carlsson J."/>
            <person name="Molling P."/>
            <person name="Andren O."/>
            <person name="Andersson S.-O."/>
            <person name="Brzuszkiewicz E."/>
            <person name="Poehlein A."/>
            <person name="Al-Zeer M."/>
            <person name="Brinkmann V."/>
            <person name="Scavenius C."/>
            <person name="Nazipi S."/>
            <person name="Soderquist B."/>
            <person name="Bruggemann H."/>
        </authorList>
    </citation>
    <scope>NUCLEOTIDE SEQUENCE [LARGE SCALE GENOMIC DNA]</scope>
    <source>
        <strain evidence="3 4">DSM 753</strain>
    </source>
</reference>
<dbReference type="PANTHER" id="PTHR39196">
    <property type="entry name" value="PRIMOSOME, DNAD SUBUNIT"/>
    <property type="match status" value="1"/>
</dbReference>
<dbReference type="Pfam" id="PF14297">
    <property type="entry name" value="Lin1244_N"/>
    <property type="match status" value="1"/>
</dbReference>
<keyword evidence="4" id="KW-1185">Reference proteome</keyword>
<feature type="region of interest" description="Disordered" evidence="1">
    <location>
        <begin position="156"/>
        <end position="192"/>
    </location>
</feature>
<evidence type="ECO:0000313" key="4">
    <source>
        <dbReference type="Proteomes" id="UP000220611"/>
    </source>
</evidence>
<name>A0A855A0W7_9FIRM</name>
<dbReference type="OrthoDB" id="1047417at2"/>
<dbReference type="InterPro" id="IPR025400">
    <property type="entry name" value="Lin1244/Lin1753-like_N"/>
</dbReference>
<protein>
    <submittedName>
        <fullName evidence="3">DUF4373 domain-containing protein</fullName>
    </submittedName>
</protein>
<evidence type="ECO:0000313" key="3">
    <source>
        <dbReference type="EMBL" id="PEQ23389.1"/>
    </source>
</evidence>
<evidence type="ECO:0000259" key="2">
    <source>
        <dbReference type="Pfam" id="PF14297"/>
    </source>
</evidence>
<dbReference type="EMBL" id="NOXF01000017">
    <property type="protein sequence ID" value="PEQ23389.1"/>
    <property type="molecule type" value="Genomic_DNA"/>
</dbReference>